<dbReference type="InterPro" id="IPR024072">
    <property type="entry name" value="DHFR-like_dom_sf"/>
</dbReference>
<comment type="catalytic activity">
    <reaction evidence="12">
        <text>2,5-diamino-6-hydroxy-4-(5-phosphoribosylamino)-pyrimidine + H2O + H(+) = 5-amino-6-(5-phospho-D-ribosylamino)uracil + NH4(+)</text>
        <dbReference type="Rhea" id="RHEA:21868"/>
        <dbReference type="ChEBI" id="CHEBI:15377"/>
        <dbReference type="ChEBI" id="CHEBI:15378"/>
        <dbReference type="ChEBI" id="CHEBI:28938"/>
        <dbReference type="ChEBI" id="CHEBI:58453"/>
        <dbReference type="ChEBI" id="CHEBI:58614"/>
        <dbReference type="EC" id="3.5.4.26"/>
    </reaction>
</comment>
<evidence type="ECO:0000259" key="16">
    <source>
        <dbReference type="PROSITE" id="PS51747"/>
    </source>
</evidence>
<evidence type="ECO:0000313" key="18">
    <source>
        <dbReference type="Proteomes" id="UP000075391"/>
    </source>
</evidence>
<dbReference type="SUPFAM" id="SSF53927">
    <property type="entry name" value="Cytidine deaminase-like"/>
    <property type="match status" value="1"/>
</dbReference>
<comment type="pathway">
    <text evidence="2 12">Cofactor biosynthesis; riboflavin biosynthesis; 5-amino-6-(D-ribitylamino)uracil from GTP: step 2/4.</text>
</comment>
<dbReference type="EC" id="3.5.4.26" evidence="12"/>
<evidence type="ECO:0000256" key="11">
    <source>
        <dbReference type="ARBA" id="ARBA00023268"/>
    </source>
</evidence>
<keyword evidence="6 12" id="KW-0686">Riboflavin biosynthesis</keyword>
<evidence type="ECO:0000256" key="10">
    <source>
        <dbReference type="ARBA" id="ARBA00023002"/>
    </source>
</evidence>
<evidence type="ECO:0000256" key="8">
    <source>
        <dbReference type="ARBA" id="ARBA00022833"/>
    </source>
</evidence>
<dbReference type="EC" id="1.1.1.193" evidence="12"/>
<comment type="caution">
    <text evidence="17">The sequence shown here is derived from an EMBL/GenBank/DDBJ whole genome shotgun (WGS) entry which is preliminary data.</text>
</comment>
<reference evidence="17 18" key="1">
    <citation type="submission" date="2016-03" db="EMBL/GenBank/DDBJ databases">
        <authorList>
            <person name="Ploux O."/>
        </authorList>
    </citation>
    <scope>NUCLEOTIDE SEQUENCE [LARGE SCALE GENOMIC DNA]</scope>
    <source>
        <strain evidence="17 18">BER2</strain>
    </source>
</reference>
<dbReference type="PANTHER" id="PTHR38011:SF7">
    <property type="entry name" value="2,5-DIAMINO-6-RIBOSYLAMINO-4(3H)-PYRIMIDINONE 5'-PHOSPHATE REDUCTASE"/>
    <property type="match status" value="1"/>
</dbReference>
<evidence type="ECO:0000256" key="2">
    <source>
        <dbReference type="ARBA" id="ARBA00004882"/>
    </source>
</evidence>
<evidence type="ECO:0000256" key="3">
    <source>
        <dbReference type="ARBA" id="ARBA00004910"/>
    </source>
</evidence>
<proteinExistence type="inferred from homology"/>
<feature type="binding site" evidence="14">
    <location>
        <position position="196"/>
    </location>
    <ligand>
        <name>NADP(+)</name>
        <dbReference type="ChEBI" id="CHEBI:58349"/>
    </ligand>
</feature>
<dbReference type="OrthoDB" id="5288602at2"/>
<feature type="binding site" evidence="14">
    <location>
        <position position="222"/>
    </location>
    <ligand>
        <name>NADP(+)</name>
        <dbReference type="ChEBI" id="CHEBI:58349"/>
    </ligand>
</feature>
<sequence>MELIKPLSIPATGTKLSPEQAMKLAISEAYKGATRVSPNPLVGAVVLDANGGFISCGHHEFYGGPHAEVNALKNLSSETLKGAHVFVTLEPCAHEGKTPSCAKMMAKLPLKKVTFGLIDPNPLVAGQGADILKNAGIEAEVFSSQNAEEEKEIKTQLEEVCEAFLWNFRKKKVFVALKMASSIDGQVALKSGESQWITGPQSREYVHYLRACYDAVVVGKGTIDFDNPSLNIRHPEIKKDNKVVVIDGEGELLYRFDDLKLSEVHASENIFWCVAEEAKERVDKTLSKLKKTPQIVYVKTNVGGDLDLEALLAQLYAKGLRSVMVEGGAMTASTFISSGLANRLYMFQAPIIMGSGGARSWTETVRISEMKNKIHIKNPRYLTFGNDFMITGTLS</sequence>
<evidence type="ECO:0000256" key="5">
    <source>
        <dbReference type="ARBA" id="ARBA00007417"/>
    </source>
</evidence>
<name>A0A150WVJ5_BDEBC</name>
<evidence type="ECO:0000256" key="9">
    <source>
        <dbReference type="ARBA" id="ARBA00022857"/>
    </source>
</evidence>
<feature type="binding site" evidence="14">
    <location>
        <position position="226"/>
    </location>
    <ligand>
        <name>NADP(+)</name>
        <dbReference type="ChEBI" id="CHEBI:58349"/>
    </ligand>
</feature>
<dbReference type="InterPro" id="IPR016192">
    <property type="entry name" value="APOBEC/CMP_deaminase_Zn-bd"/>
</dbReference>
<comment type="similarity">
    <text evidence="5 12">In the C-terminal section; belongs to the HTP reductase family.</text>
</comment>
<dbReference type="RefSeq" id="WP_063242314.1">
    <property type="nucleotide sequence ID" value="NZ_LUKF01000001.1"/>
</dbReference>
<keyword evidence="8 12" id="KW-0862">Zinc</keyword>
<gene>
    <name evidence="17" type="ORF">AZI85_00930</name>
</gene>
<feature type="binding site" evidence="14">
    <location>
        <position position="233"/>
    </location>
    <ligand>
        <name>substrate</name>
    </ligand>
</feature>
<evidence type="ECO:0000256" key="14">
    <source>
        <dbReference type="PIRSR" id="PIRSR006769-2"/>
    </source>
</evidence>
<evidence type="ECO:0000256" key="15">
    <source>
        <dbReference type="PIRSR" id="PIRSR006769-3"/>
    </source>
</evidence>
<comment type="catalytic activity">
    <reaction evidence="12">
        <text>5-amino-6-(5-phospho-D-ribitylamino)uracil + NADP(+) = 5-amino-6-(5-phospho-D-ribosylamino)uracil + NADPH + H(+)</text>
        <dbReference type="Rhea" id="RHEA:17845"/>
        <dbReference type="ChEBI" id="CHEBI:15378"/>
        <dbReference type="ChEBI" id="CHEBI:57783"/>
        <dbReference type="ChEBI" id="CHEBI:58349"/>
        <dbReference type="ChEBI" id="CHEBI:58421"/>
        <dbReference type="ChEBI" id="CHEBI:58453"/>
        <dbReference type="EC" id="1.1.1.193"/>
    </reaction>
</comment>
<dbReference type="InterPro" id="IPR050765">
    <property type="entry name" value="Riboflavin_Biosynth_HTPR"/>
</dbReference>
<feature type="binding site" evidence="14">
    <location>
        <position position="180"/>
    </location>
    <ligand>
        <name>NADP(+)</name>
        <dbReference type="ChEBI" id="CHEBI:58349"/>
    </ligand>
</feature>
<dbReference type="Pfam" id="PF00383">
    <property type="entry name" value="dCMP_cyt_deam_1"/>
    <property type="match status" value="1"/>
</dbReference>
<dbReference type="PANTHER" id="PTHR38011">
    <property type="entry name" value="DIHYDROFOLATE REDUCTASE FAMILY PROTEIN (AFU_ORTHOLOGUE AFUA_8G06820)"/>
    <property type="match status" value="1"/>
</dbReference>
<feature type="binding site" evidence="14">
    <location>
        <position position="194"/>
    </location>
    <ligand>
        <name>substrate</name>
    </ligand>
</feature>
<dbReference type="InterPro" id="IPR004794">
    <property type="entry name" value="Eubact_RibD"/>
</dbReference>
<evidence type="ECO:0000313" key="17">
    <source>
        <dbReference type="EMBL" id="KYG70538.1"/>
    </source>
</evidence>
<dbReference type="Gene3D" id="3.40.140.10">
    <property type="entry name" value="Cytidine Deaminase, domain 2"/>
    <property type="match status" value="1"/>
</dbReference>
<comment type="function">
    <text evidence="1 12">Converts 2,5-diamino-6-(ribosylamino)-4(3h)-pyrimidinone 5'-phosphate into 5-amino-6-(ribosylamino)-2,4(1h,3h)-pyrimidinedione 5'-phosphate.</text>
</comment>
<feature type="binding site" evidence="14">
    <location>
        <position position="230"/>
    </location>
    <ligand>
        <name>substrate</name>
    </ligand>
</feature>
<feature type="binding site" evidence="14">
    <location>
        <position position="326"/>
    </location>
    <ligand>
        <name>substrate</name>
    </ligand>
</feature>
<evidence type="ECO:0000256" key="12">
    <source>
        <dbReference type="PIRNR" id="PIRNR006769"/>
    </source>
</evidence>
<feature type="active site" description="Proton donor" evidence="13">
    <location>
        <position position="68"/>
    </location>
</feature>
<keyword evidence="9 12" id="KW-0521">NADP</keyword>
<dbReference type="GO" id="GO:0008703">
    <property type="term" value="F:5-amino-6-(5-phosphoribosylamino)uracil reductase activity"/>
    <property type="evidence" value="ECO:0007669"/>
    <property type="project" value="UniProtKB-EC"/>
</dbReference>
<evidence type="ECO:0000256" key="13">
    <source>
        <dbReference type="PIRSR" id="PIRSR006769-1"/>
    </source>
</evidence>
<dbReference type="GO" id="GO:0008270">
    <property type="term" value="F:zinc ion binding"/>
    <property type="evidence" value="ECO:0007669"/>
    <property type="project" value="InterPro"/>
</dbReference>
<accession>A0A150WVJ5</accession>
<dbReference type="UniPathway" id="UPA00275">
    <property type="reaction ID" value="UER00401"/>
</dbReference>
<dbReference type="InterPro" id="IPR002734">
    <property type="entry name" value="RibDG_C"/>
</dbReference>
<dbReference type="NCBIfam" id="TIGR00326">
    <property type="entry name" value="eubact_ribD"/>
    <property type="match status" value="1"/>
</dbReference>
<dbReference type="PIRSF" id="PIRSF006769">
    <property type="entry name" value="RibD"/>
    <property type="match status" value="1"/>
</dbReference>
<dbReference type="CDD" id="cd01284">
    <property type="entry name" value="Riboflavin_deaminase-reductase"/>
    <property type="match status" value="1"/>
</dbReference>
<comment type="cofactor">
    <cofactor evidence="12 15">
        <name>Zn(2+)</name>
        <dbReference type="ChEBI" id="CHEBI:29105"/>
    </cofactor>
    <text evidence="12 15">Binds 1 zinc ion.</text>
</comment>
<feature type="domain" description="CMP/dCMP-type deaminase" evidence="16">
    <location>
        <begin position="16"/>
        <end position="140"/>
    </location>
</feature>
<dbReference type="PROSITE" id="PS00903">
    <property type="entry name" value="CYT_DCMP_DEAMINASES_1"/>
    <property type="match status" value="1"/>
</dbReference>
<dbReference type="InterPro" id="IPR002125">
    <property type="entry name" value="CMP_dCMP_dom"/>
</dbReference>
<evidence type="ECO:0000256" key="6">
    <source>
        <dbReference type="ARBA" id="ARBA00022619"/>
    </source>
</evidence>
<protein>
    <recommendedName>
        <fullName evidence="12">Riboflavin biosynthesis protein RibD</fullName>
    </recommendedName>
    <domain>
        <recommendedName>
            <fullName evidence="12">Diaminohydroxyphosphoribosylaminopyrimidine deaminase</fullName>
            <shortName evidence="12">DRAP deaminase</shortName>
            <ecNumber evidence="12">3.5.4.26</ecNumber>
        </recommendedName>
        <alternativeName>
            <fullName evidence="12">Riboflavin-specific deaminase</fullName>
        </alternativeName>
    </domain>
    <domain>
        <recommendedName>
            <fullName evidence="12">5-amino-6-(5-phosphoribosylamino)uracil reductase</fullName>
            <ecNumber evidence="12">1.1.1.193</ecNumber>
        </recommendedName>
        <alternativeName>
            <fullName evidence="12">HTP reductase</fullName>
        </alternativeName>
    </domain>
</protein>
<feature type="binding site" evidence="15">
    <location>
        <position position="66"/>
    </location>
    <ligand>
        <name>Zn(2+)</name>
        <dbReference type="ChEBI" id="CHEBI:29105"/>
        <note>catalytic</note>
    </ligand>
</feature>
<feature type="binding site" evidence="15">
    <location>
        <position position="92"/>
    </location>
    <ligand>
        <name>Zn(2+)</name>
        <dbReference type="ChEBI" id="CHEBI:29105"/>
        <note>catalytic</note>
    </ligand>
</feature>
<keyword evidence="7 12" id="KW-0479">Metal-binding</keyword>
<dbReference type="EMBL" id="LUKF01000001">
    <property type="protein sequence ID" value="KYG70538.1"/>
    <property type="molecule type" value="Genomic_DNA"/>
</dbReference>
<keyword evidence="12" id="KW-0378">Hydrolase</keyword>
<dbReference type="AlphaFoldDB" id="A0A150WVJ5"/>
<dbReference type="GO" id="GO:0008835">
    <property type="term" value="F:diaminohydroxyphosphoribosylaminopyrimidine deaminase activity"/>
    <property type="evidence" value="ECO:0007669"/>
    <property type="project" value="UniProtKB-EC"/>
</dbReference>
<dbReference type="SUPFAM" id="SSF53597">
    <property type="entry name" value="Dihydrofolate reductase-like"/>
    <property type="match status" value="1"/>
</dbReference>
<keyword evidence="10 12" id="KW-0560">Oxidoreductase</keyword>
<dbReference type="InterPro" id="IPR016193">
    <property type="entry name" value="Cytidine_deaminase-like"/>
</dbReference>
<dbReference type="Pfam" id="PF01872">
    <property type="entry name" value="RibD_C"/>
    <property type="match status" value="1"/>
</dbReference>
<keyword evidence="11" id="KW-0511">Multifunctional enzyme</keyword>
<feature type="binding site" evidence="15">
    <location>
        <position position="101"/>
    </location>
    <ligand>
        <name>Zn(2+)</name>
        <dbReference type="ChEBI" id="CHEBI:29105"/>
        <note>catalytic</note>
    </ligand>
</feature>
<dbReference type="GO" id="GO:0009231">
    <property type="term" value="P:riboflavin biosynthetic process"/>
    <property type="evidence" value="ECO:0007669"/>
    <property type="project" value="UniProtKB-UniPathway"/>
</dbReference>
<evidence type="ECO:0000256" key="7">
    <source>
        <dbReference type="ARBA" id="ARBA00022723"/>
    </source>
</evidence>
<evidence type="ECO:0000256" key="4">
    <source>
        <dbReference type="ARBA" id="ARBA00005259"/>
    </source>
</evidence>
<dbReference type="PROSITE" id="PS51747">
    <property type="entry name" value="CYT_DCMP_DEAMINASES_2"/>
    <property type="match status" value="1"/>
</dbReference>
<dbReference type="Gene3D" id="3.40.430.10">
    <property type="entry name" value="Dihydrofolate Reductase, subunit A"/>
    <property type="match status" value="1"/>
</dbReference>
<organism evidence="17 18">
    <name type="scientific">Bdellovibrio bacteriovorus</name>
    <dbReference type="NCBI Taxonomy" id="959"/>
    <lineage>
        <taxon>Bacteria</taxon>
        <taxon>Pseudomonadati</taxon>
        <taxon>Bdellovibrionota</taxon>
        <taxon>Bdellovibrionia</taxon>
        <taxon>Bdellovibrionales</taxon>
        <taxon>Pseudobdellovibrionaceae</taxon>
        <taxon>Bdellovibrio</taxon>
    </lineage>
</organism>
<dbReference type="Proteomes" id="UP000075391">
    <property type="component" value="Unassembled WGS sequence"/>
</dbReference>
<comment type="pathway">
    <text evidence="3 12">Cofactor biosynthesis; riboflavin biosynthesis; 5-amino-6-(D-ribitylamino)uracil from GTP: step 3/4.</text>
</comment>
<evidence type="ECO:0000256" key="1">
    <source>
        <dbReference type="ARBA" id="ARBA00002151"/>
    </source>
</evidence>
<comment type="similarity">
    <text evidence="4 12">In the N-terminal section; belongs to the cytidine and deoxycytidylate deaminase family.</text>
</comment>
<feature type="binding site" evidence="14">
    <location>
        <position position="210"/>
    </location>
    <ligand>
        <name>substrate</name>
    </ligand>
</feature>